<dbReference type="GO" id="GO:0009279">
    <property type="term" value="C:cell outer membrane"/>
    <property type="evidence" value="ECO:0007669"/>
    <property type="project" value="UniProtKB-SubCell"/>
</dbReference>
<keyword evidence="12" id="KW-0564">Palmitate</keyword>
<name>A0A1I6LNA2_9BACT</name>
<feature type="compositionally biased region" description="Basic and acidic residues" evidence="15">
    <location>
        <begin position="81"/>
        <end position="96"/>
    </location>
</feature>
<keyword evidence="16" id="KW-1133">Transmembrane helix</keyword>
<evidence type="ECO:0000256" key="2">
    <source>
        <dbReference type="ARBA" id="ARBA00009450"/>
    </source>
</evidence>
<keyword evidence="10" id="KW-0626">Porin</keyword>
<dbReference type="Pfam" id="PF02563">
    <property type="entry name" value="Poly_export"/>
    <property type="match status" value="1"/>
</dbReference>
<dbReference type="InterPro" id="IPR019554">
    <property type="entry name" value="Soluble_ligand-bd"/>
</dbReference>
<keyword evidence="22" id="KW-1185">Reference proteome</keyword>
<evidence type="ECO:0000313" key="22">
    <source>
        <dbReference type="Proteomes" id="UP000199024"/>
    </source>
</evidence>
<feature type="transmembrane region" description="Helical" evidence="16">
    <location>
        <begin position="781"/>
        <end position="801"/>
    </location>
</feature>
<protein>
    <submittedName>
        <fullName evidence="21">Protein involved in polysaccharide export, contains SLBB domain of the beta-grasp fold</fullName>
    </submittedName>
</protein>
<comment type="subcellular location">
    <subcellularLocation>
        <location evidence="1">Cell outer membrane</location>
        <topology evidence="1">Multi-pass membrane protein</topology>
    </subcellularLocation>
</comment>
<evidence type="ECO:0000256" key="7">
    <source>
        <dbReference type="ARBA" id="ARBA00022729"/>
    </source>
</evidence>
<keyword evidence="5" id="KW-0762">Sugar transport</keyword>
<dbReference type="GO" id="GO:0015288">
    <property type="term" value="F:porin activity"/>
    <property type="evidence" value="ECO:0007669"/>
    <property type="project" value="UniProtKB-KW"/>
</dbReference>
<dbReference type="GO" id="GO:0006811">
    <property type="term" value="P:monoatomic ion transport"/>
    <property type="evidence" value="ECO:0007669"/>
    <property type="project" value="UniProtKB-KW"/>
</dbReference>
<evidence type="ECO:0000256" key="1">
    <source>
        <dbReference type="ARBA" id="ARBA00004571"/>
    </source>
</evidence>
<evidence type="ECO:0000256" key="15">
    <source>
        <dbReference type="SAM" id="MobiDB-lite"/>
    </source>
</evidence>
<dbReference type="AlphaFoldDB" id="A0A1I6LNA2"/>
<dbReference type="GO" id="GO:0046930">
    <property type="term" value="C:pore complex"/>
    <property type="evidence" value="ECO:0007669"/>
    <property type="project" value="UniProtKB-KW"/>
</dbReference>
<evidence type="ECO:0000259" key="19">
    <source>
        <dbReference type="Pfam" id="PF10531"/>
    </source>
</evidence>
<keyword evidence="14" id="KW-0449">Lipoprotein</keyword>
<feature type="domain" description="Soluble ligand binding" evidence="19">
    <location>
        <begin position="562"/>
        <end position="597"/>
    </location>
</feature>
<keyword evidence="13" id="KW-0998">Cell outer membrane</keyword>
<dbReference type="OrthoDB" id="9815244at2"/>
<organism evidence="21 22">
    <name type="scientific">Granulicella pectinivorans</name>
    <dbReference type="NCBI Taxonomy" id="474950"/>
    <lineage>
        <taxon>Bacteria</taxon>
        <taxon>Pseudomonadati</taxon>
        <taxon>Acidobacteriota</taxon>
        <taxon>Terriglobia</taxon>
        <taxon>Terriglobales</taxon>
        <taxon>Acidobacteriaceae</taxon>
        <taxon>Granulicella</taxon>
    </lineage>
</organism>
<keyword evidence="8" id="KW-0625">Polysaccharide transport</keyword>
<evidence type="ECO:0000256" key="12">
    <source>
        <dbReference type="ARBA" id="ARBA00023139"/>
    </source>
</evidence>
<feature type="domain" description="SLBB" evidence="20">
    <location>
        <begin position="225"/>
        <end position="301"/>
    </location>
</feature>
<evidence type="ECO:0000256" key="16">
    <source>
        <dbReference type="SAM" id="Phobius"/>
    </source>
</evidence>
<feature type="compositionally biased region" description="Polar residues" evidence="15">
    <location>
        <begin position="50"/>
        <end position="75"/>
    </location>
</feature>
<evidence type="ECO:0000256" key="3">
    <source>
        <dbReference type="ARBA" id="ARBA00022448"/>
    </source>
</evidence>
<evidence type="ECO:0000256" key="14">
    <source>
        <dbReference type="ARBA" id="ARBA00023288"/>
    </source>
</evidence>
<evidence type="ECO:0000256" key="10">
    <source>
        <dbReference type="ARBA" id="ARBA00023114"/>
    </source>
</evidence>
<dbReference type="Pfam" id="PF22461">
    <property type="entry name" value="SLBB_2"/>
    <property type="match status" value="1"/>
</dbReference>
<sequence>MQHTTAVSKRAAAFVLSAGLVLAGSLATAQTGAAPAPAAQATPAQQAPTVNTGTPAATQTRSAGSNTQQQQNNFDPVTGRRLTDTDRTPQDKDNTTVERTGATQPLSEFQQLVATSTGRTLPIYGASLFGGVPSTFAPVDDLAVAADYTLGPGDQIHVQVFGQVNLDATYNVDRTGSIFIPSVGTFHVAGLKFSQLADYLRTQLGHVYRNFDLTVNMGQLRSIPVFILGQAVRPGSYTIGSLSTLLNALFASGGPTPQGSLRDIQVKRAGKTVIDFDLYDLLLHGDKSNDIRLEPGDVIFIPQVGPQVAISGSVSTPAIYELHGETSLKQLVDLAGGFTNVASIASARLERIYEHTERSIIDLDLTASATTQLRNGDIVTISPILGRFKDAITLRGNVANPGRYVWHEGMRLLDLIPSRDALVTRNYYDKLNQLGSVTTQAANPDKTGELGVRSGIVAAPTTGGNSSSGAPVAAALTDTNTPFAAVNDVVLPAPDIDWSYAVISRQSKVDLTTSLLAFSPGKLFLEGDQTQNLELLPGDVVTIFSKADIRVPVRQQTRFIRLEGEFNAPGTYSVLPGETLRQLLRRVGGLTPDAYLFASQFTRESTRRVEVQRQQDFADSLDAQIASATASLANSAIGTNDPTASTADARQAVARLRRIQPMGRIVLSLLPDSRTVDDVPDLVLEDGDRFIVPRTPSSVSVQGQVYNANAFLFERGKRVKGYLHQAGGPDRLADKKRMFVVRADGSVYSQQYGNVVHANIFPGDTIVVPPILTRSNLLRNIIGLTSVASSVGFNLAALVYLTR</sequence>
<comment type="similarity">
    <text evidence="2">Belongs to the BexD/CtrA/VexA family.</text>
</comment>
<proteinExistence type="inferred from homology"/>
<evidence type="ECO:0000256" key="17">
    <source>
        <dbReference type="SAM" id="SignalP"/>
    </source>
</evidence>
<dbReference type="EMBL" id="FOZL01000001">
    <property type="protein sequence ID" value="SFS04760.1"/>
    <property type="molecule type" value="Genomic_DNA"/>
</dbReference>
<evidence type="ECO:0000256" key="11">
    <source>
        <dbReference type="ARBA" id="ARBA00023136"/>
    </source>
</evidence>
<dbReference type="GO" id="GO:0015159">
    <property type="term" value="F:polysaccharide transmembrane transporter activity"/>
    <property type="evidence" value="ECO:0007669"/>
    <property type="project" value="InterPro"/>
</dbReference>
<evidence type="ECO:0000259" key="18">
    <source>
        <dbReference type="Pfam" id="PF02563"/>
    </source>
</evidence>
<evidence type="ECO:0000256" key="5">
    <source>
        <dbReference type="ARBA" id="ARBA00022597"/>
    </source>
</evidence>
<feature type="region of interest" description="Disordered" evidence="15">
    <location>
        <begin position="37"/>
        <end position="108"/>
    </location>
</feature>
<dbReference type="Pfam" id="PF10531">
    <property type="entry name" value="SLBB"/>
    <property type="match status" value="3"/>
</dbReference>
<dbReference type="PANTHER" id="PTHR33619">
    <property type="entry name" value="POLYSACCHARIDE EXPORT PROTEIN GFCE-RELATED"/>
    <property type="match status" value="1"/>
</dbReference>
<feature type="domain" description="Polysaccharide export protein N-terminal" evidence="18">
    <location>
        <begin position="144"/>
        <end position="217"/>
    </location>
</feature>
<gene>
    <name evidence="21" type="ORF">SAMN05421771_0973</name>
</gene>
<keyword evidence="3" id="KW-0813">Transport</keyword>
<evidence type="ECO:0000313" key="21">
    <source>
        <dbReference type="EMBL" id="SFS04760.1"/>
    </source>
</evidence>
<dbReference type="Gene3D" id="3.10.560.10">
    <property type="entry name" value="Outer membrane lipoprotein wza domain like"/>
    <property type="match status" value="4"/>
</dbReference>
<accession>A0A1I6LNA2</accession>
<keyword evidence="7 17" id="KW-0732">Signal</keyword>
<feature type="domain" description="Soluble ligand binding" evidence="19">
    <location>
        <begin position="699"/>
        <end position="748"/>
    </location>
</feature>
<feature type="chain" id="PRO_5011796935" evidence="17">
    <location>
        <begin position="24"/>
        <end position="803"/>
    </location>
</feature>
<dbReference type="InterPro" id="IPR003715">
    <property type="entry name" value="Poly_export_N"/>
</dbReference>
<feature type="compositionally biased region" description="Low complexity" evidence="15">
    <location>
        <begin position="37"/>
        <end position="49"/>
    </location>
</feature>
<evidence type="ECO:0000259" key="20">
    <source>
        <dbReference type="Pfam" id="PF22461"/>
    </source>
</evidence>
<keyword evidence="6 16" id="KW-0812">Transmembrane</keyword>
<dbReference type="InterPro" id="IPR054765">
    <property type="entry name" value="SLBB_dom"/>
</dbReference>
<reference evidence="21 22" key="1">
    <citation type="submission" date="2016-10" db="EMBL/GenBank/DDBJ databases">
        <authorList>
            <person name="de Groot N.N."/>
        </authorList>
    </citation>
    <scope>NUCLEOTIDE SEQUENCE [LARGE SCALE GENOMIC DNA]</scope>
    <source>
        <strain evidence="21 22">DSM 21001</strain>
    </source>
</reference>
<evidence type="ECO:0000256" key="8">
    <source>
        <dbReference type="ARBA" id="ARBA00023047"/>
    </source>
</evidence>
<evidence type="ECO:0000256" key="9">
    <source>
        <dbReference type="ARBA" id="ARBA00023065"/>
    </source>
</evidence>
<dbReference type="STRING" id="474950.SAMN05421771_0973"/>
<feature type="signal peptide" evidence="17">
    <location>
        <begin position="1"/>
        <end position="23"/>
    </location>
</feature>
<evidence type="ECO:0000256" key="13">
    <source>
        <dbReference type="ARBA" id="ARBA00023237"/>
    </source>
</evidence>
<keyword evidence="4" id="KW-1134">Transmembrane beta strand</keyword>
<dbReference type="Proteomes" id="UP000199024">
    <property type="component" value="Unassembled WGS sequence"/>
</dbReference>
<feature type="compositionally biased region" description="Polar residues" evidence="15">
    <location>
        <begin position="97"/>
        <end position="108"/>
    </location>
</feature>
<dbReference type="InterPro" id="IPR049712">
    <property type="entry name" value="Poly_export"/>
</dbReference>
<dbReference type="Gene3D" id="3.30.1950.10">
    <property type="entry name" value="wza like domain"/>
    <property type="match status" value="1"/>
</dbReference>
<keyword evidence="9" id="KW-0406">Ion transport</keyword>
<keyword evidence="11 16" id="KW-0472">Membrane</keyword>
<feature type="domain" description="Soluble ligand binding" evidence="19">
    <location>
        <begin position="308"/>
        <end position="352"/>
    </location>
</feature>
<evidence type="ECO:0000256" key="4">
    <source>
        <dbReference type="ARBA" id="ARBA00022452"/>
    </source>
</evidence>
<dbReference type="PANTHER" id="PTHR33619:SF3">
    <property type="entry name" value="POLYSACCHARIDE EXPORT PROTEIN GFCE-RELATED"/>
    <property type="match status" value="1"/>
</dbReference>
<evidence type="ECO:0000256" key="6">
    <source>
        <dbReference type="ARBA" id="ARBA00022692"/>
    </source>
</evidence>